<protein>
    <submittedName>
        <fullName evidence="1">Uncharacterized protein</fullName>
    </submittedName>
</protein>
<sequence length="149" mass="17001">MTTATNNLPMAGTGQNEKLRKAVQAAVADRNLAKCANNTKWNELITYFREREGWCPSYRSKSLLGPITGWDVEWFAHLPFPFATVEWFDIGLWEALPRKGRLLPPEFKDHTEEIAGVLKEIGFEFEVSGDVARIWGYAPKSREDFPPQD</sequence>
<proteinExistence type="predicted"/>
<dbReference type="InterPro" id="IPR046500">
    <property type="entry name" value="DUF6678"/>
</dbReference>
<organism evidence="1 2">
    <name type="scientific">Pseudoduganella violacea</name>
    <dbReference type="NCBI Taxonomy" id="1715466"/>
    <lineage>
        <taxon>Bacteria</taxon>
        <taxon>Pseudomonadati</taxon>
        <taxon>Pseudomonadota</taxon>
        <taxon>Betaproteobacteria</taxon>
        <taxon>Burkholderiales</taxon>
        <taxon>Oxalobacteraceae</taxon>
        <taxon>Telluria group</taxon>
        <taxon>Pseudoduganella</taxon>
    </lineage>
</organism>
<evidence type="ECO:0000313" key="1">
    <source>
        <dbReference type="EMBL" id="MBB3120900.1"/>
    </source>
</evidence>
<accession>A0A7W5BES1</accession>
<dbReference type="Proteomes" id="UP000541535">
    <property type="component" value="Unassembled WGS sequence"/>
</dbReference>
<name>A0A7W5BES1_9BURK</name>
<dbReference type="AlphaFoldDB" id="A0A7W5BES1"/>
<keyword evidence="2" id="KW-1185">Reference proteome</keyword>
<dbReference type="RefSeq" id="WP_229426302.1">
    <property type="nucleotide sequence ID" value="NZ_JACHXD010000012.1"/>
</dbReference>
<dbReference type="EMBL" id="JACHXD010000012">
    <property type="protein sequence ID" value="MBB3120900.1"/>
    <property type="molecule type" value="Genomic_DNA"/>
</dbReference>
<comment type="caution">
    <text evidence="1">The sequence shown here is derived from an EMBL/GenBank/DDBJ whole genome shotgun (WGS) entry which is preliminary data.</text>
</comment>
<evidence type="ECO:0000313" key="2">
    <source>
        <dbReference type="Proteomes" id="UP000541535"/>
    </source>
</evidence>
<gene>
    <name evidence="1" type="ORF">FHS03_003973</name>
</gene>
<reference evidence="1 2" key="1">
    <citation type="submission" date="2020-08" db="EMBL/GenBank/DDBJ databases">
        <title>Genomic Encyclopedia of Type Strains, Phase III (KMG-III): the genomes of soil and plant-associated and newly described type strains.</title>
        <authorList>
            <person name="Whitman W."/>
        </authorList>
    </citation>
    <scope>NUCLEOTIDE SEQUENCE [LARGE SCALE GENOMIC DNA]</scope>
    <source>
        <strain evidence="1 2">CECT 8897</strain>
    </source>
</reference>
<dbReference type="Pfam" id="PF20383">
    <property type="entry name" value="DUF6678"/>
    <property type="match status" value="1"/>
</dbReference>